<proteinExistence type="predicted"/>
<reference evidence="1" key="1">
    <citation type="submission" date="2015-12" db="EMBL/GenBank/DDBJ databases">
        <title>Update maize B73 reference genome by single molecule sequencing technologies.</title>
        <authorList>
            <consortium name="Maize Genome Sequencing Project"/>
            <person name="Ware D."/>
        </authorList>
    </citation>
    <scope>NUCLEOTIDE SEQUENCE</scope>
    <source>
        <tissue evidence="1">Seedling</tissue>
    </source>
</reference>
<sequence>MASCAALVTGCILVACPPCVNRVRRKIQGSMFLQSQHNRVRPHFLGSHISQWFGCAPVGGHLTVAHAQGRSCLFRFAPKMTIQGLLLVLQGSRKACFDGFHDSTVISSSIVQSREILVSKNTRQLLIC</sequence>
<organism evidence="1">
    <name type="scientific">Zea mays</name>
    <name type="common">Maize</name>
    <dbReference type="NCBI Taxonomy" id="4577"/>
    <lineage>
        <taxon>Eukaryota</taxon>
        <taxon>Viridiplantae</taxon>
        <taxon>Streptophyta</taxon>
        <taxon>Embryophyta</taxon>
        <taxon>Tracheophyta</taxon>
        <taxon>Spermatophyta</taxon>
        <taxon>Magnoliopsida</taxon>
        <taxon>Liliopsida</taxon>
        <taxon>Poales</taxon>
        <taxon>Poaceae</taxon>
        <taxon>PACMAD clade</taxon>
        <taxon>Panicoideae</taxon>
        <taxon>Andropogonodae</taxon>
        <taxon>Andropogoneae</taxon>
        <taxon>Tripsacinae</taxon>
        <taxon>Zea</taxon>
    </lineage>
</organism>
<gene>
    <name evidence="1" type="ORF">ZEAMMB73_Zm00001d016822</name>
</gene>
<name>A0A1D6HAH6_MAIZE</name>
<protein>
    <submittedName>
        <fullName evidence="1">Phosphoinositide phosphatase SAC6</fullName>
    </submittedName>
</protein>
<dbReference type="EMBL" id="CM000781">
    <property type="protein sequence ID" value="AQK71703.1"/>
    <property type="molecule type" value="Genomic_DNA"/>
</dbReference>
<dbReference type="AlphaFoldDB" id="A0A1D6HAH6"/>
<evidence type="ECO:0000313" key="1">
    <source>
        <dbReference type="EMBL" id="AQK71703.1"/>
    </source>
</evidence>
<accession>A0A1D6HAH6</accession>